<evidence type="ECO:0000313" key="1">
    <source>
        <dbReference type="EMBL" id="KZT10337.1"/>
    </source>
</evidence>
<name>A0A165GH24_9APHY</name>
<dbReference type="Proteomes" id="UP000076871">
    <property type="component" value="Unassembled WGS sequence"/>
</dbReference>
<dbReference type="EMBL" id="KV427609">
    <property type="protein sequence ID" value="KZT10337.1"/>
    <property type="molecule type" value="Genomic_DNA"/>
</dbReference>
<dbReference type="AlphaFoldDB" id="A0A165GH24"/>
<gene>
    <name evidence="1" type="ORF">LAESUDRAFT_755841</name>
</gene>
<organism evidence="1 2">
    <name type="scientific">Laetiporus sulphureus 93-53</name>
    <dbReference type="NCBI Taxonomy" id="1314785"/>
    <lineage>
        <taxon>Eukaryota</taxon>
        <taxon>Fungi</taxon>
        <taxon>Dikarya</taxon>
        <taxon>Basidiomycota</taxon>
        <taxon>Agaricomycotina</taxon>
        <taxon>Agaricomycetes</taxon>
        <taxon>Polyporales</taxon>
        <taxon>Laetiporus</taxon>
    </lineage>
</organism>
<dbReference type="RefSeq" id="XP_040768077.1">
    <property type="nucleotide sequence ID" value="XM_040912088.1"/>
</dbReference>
<evidence type="ECO:0000313" key="2">
    <source>
        <dbReference type="Proteomes" id="UP000076871"/>
    </source>
</evidence>
<protein>
    <submittedName>
        <fullName evidence="1">Uncharacterized protein</fullName>
    </submittedName>
</protein>
<dbReference type="OrthoDB" id="3260518at2759"/>
<keyword evidence="2" id="KW-1185">Reference proteome</keyword>
<proteinExistence type="predicted"/>
<sequence length="218" mass="24991">MSKYMTKAAAQQSLSTWNDFVDVLKVNYRTLNPDKDAQQHLKEICTKTYPTMVSFTEKFHQWATKTNLGHTALIGYITEHRDKDVHQAMVTRDSLGIADPTTWPEYLDLYPNAMDVDRVFTLTKEQEGWLEKKLCQCPDPKYKGKFEMPKRGQATRAISTTASSTSFDDSKAREEAAHAFITSYNVKGKEREAELEPAVKAARITEVKDDEDFLRRVL</sequence>
<dbReference type="InParanoid" id="A0A165GH24"/>
<dbReference type="GeneID" id="63829116"/>
<reference evidence="1 2" key="1">
    <citation type="journal article" date="2016" name="Mol. Biol. Evol.">
        <title>Comparative Genomics of Early-Diverging Mushroom-Forming Fungi Provides Insights into the Origins of Lignocellulose Decay Capabilities.</title>
        <authorList>
            <person name="Nagy L.G."/>
            <person name="Riley R."/>
            <person name="Tritt A."/>
            <person name="Adam C."/>
            <person name="Daum C."/>
            <person name="Floudas D."/>
            <person name="Sun H."/>
            <person name="Yadav J.S."/>
            <person name="Pangilinan J."/>
            <person name="Larsson K.H."/>
            <person name="Matsuura K."/>
            <person name="Barry K."/>
            <person name="Labutti K."/>
            <person name="Kuo R."/>
            <person name="Ohm R.A."/>
            <person name="Bhattacharya S.S."/>
            <person name="Shirouzu T."/>
            <person name="Yoshinaga Y."/>
            <person name="Martin F.M."/>
            <person name="Grigoriev I.V."/>
            <person name="Hibbett D.S."/>
        </authorList>
    </citation>
    <scope>NUCLEOTIDE SEQUENCE [LARGE SCALE GENOMIC DNA]</scope>
    <source>
        <strain evidence="1 2">93-53</strain>
    </source>
</reference>
<accession>A0A165GH24</accession>